<evidence type="ECO:0000256" key="1">
    <source>
        <dbReference type="ARBA" id="ARBA00004141"/>
    </source>
</evidence>
<evidence type="ECO:0000256" key="2">
    <source>
        <dbReference type="ARBA" id="ARBA00022692"/>
    </source>
</evidence>
<reference evidence="7" key="1">
    <citation type="submission" date="2020-02" db="EMBL/GenBank/DDBJ databases">
        <title>Streptomyces sp. ASO4wet.</title>
        <authorList>
            <person name="Risdian C."/>
            <person name="Landwehr W."/>
            <person name="Schupp P."/>
            <person name="Wink J."/>
        </authorList>
    </citation>
    <scope>NUCLEOTIDE SEQUENCE [LARGE SCALE GENOMIC DNA]</scope>
    <source>
        <strain evidence="7">ASO4wet</strain>
    </source>
</reference>
<feature type="transmembrane region" description="Helical" evidence="5">
    <location>
        <begin position="109"/>
        <end position="127"/>
    </location>
</feature>
<comment type="subcellular location">
    <subcellularLocation>
        <location evidence="1">Membrane</location>
        <topology evidence="1">Multi-pass membrane protein</topology>
    </subcellularLocation>
</comment>
<dbReference type="KEGG" id="sbat:G4Z16_17565"/>
<keyword evidence="4 5" id="KW-0472">Membrane</keyword>
<dbReference type="InterPro" id="IPR032808">
    <property type="entry name" value="DoxX"/>
</dbReference>
<evidence type="ECO:0000313" key="6">
    <source>
        <dbReference type="EMBL" id="QPP07915.1"/>
    </source>
</evidence>
<keyword evidence="7" id="KW-1185">Reference proteome</keyword>
<protein>
    <submittedName>
        <fullName evidence="6">DoxX family protein</fullName>
    </submittedName>
</protein>
<accession>A0A7T1WUH6</accession>
<proteinExistence type="predicted"/>
<dbReference type="AlphaFoldDB" id="A0A7T1WUH6"/>
<feature type="transmembrane region" description="Helical" evidence="5">
    <location>
        <begin position="39"/>
        <end position="61"/>
    </location>
</feature>
<dbReference type="Pfam" id="PF13564">
    <property type="entry name" value="DoxX_2"/>
    <property type="match status" value="1"/>
</dbReference>
<evidence type="ECO:0000256" key="4">
    <source>
        <dbReference type="ARBA" id="ARBA00023136"/>
    </source>
</evidence>
<keyword evidence="3 5" id="KW-1133">Transmembrane helix</keyword>
<dbReference type="EMBL" id="CP048882">
    <property type="protein sequence ID" value="QPP07915.1"/>
    <property type="molecule type" value="Genomic_DNA"/>
</dbReference>
<sequence length="156" mass="16098">MISPTLSIARETIQMFRLELSQTARHAQRFQRSGVPGEVPVFTATAVVSVLLAAVLVFSATQKLSHKEAVVRSYAKVGVPEGRLNALALLLLAGAAGLLGGLVRPPLGVAASCALVGYFLLAVAAHVRAGDRARLATPLALLILAAAALALRLASA</sequence>
<feature type="transmembrane region" description="Helical" evidence="5">
    <location>
        <begin position="82"/>
        <end position="103"/>
    </location>
</feature>
<keyword evidence="2 5" id="KW-0812">Transmembrane</keyword>
<dbReference type="GO" id="GO:0016020">
    <property type="term" value="C:membrane"/>
    <property type="evidence" value="ECO:0007669"/>
    <property type="project" value="UniProtKB-SubCell"/>
</dbReference>
<feature type="transmembrane region" description="Helical" evidence="5">
    <location>
        <begin position="139"/>
        <end position="155"/>
    </location>
</feature>
<name>A0A7T1WUH6_9ACTN</name>
<gene>
    <name evidence="6" type="ORF">G4Z16_17565</name>
</gene>
<organism evidence="6 7">
    <name type="scientific">Streptomyces bathyalis</name>
    <dbReference type="NCBI Taxonomy" id="2710756"/>
    <lineage>
        <taxon>Bacteria</taxon>
        <taxon>Bacillati</taxon>
        <taxon>Actinomycetota</taxon>
        <taxon>Actinomycetes</taxon>
        <taxon>Kitasatosporales</taxon>
        <taxon>Streptomycetaceae</taxon>
        <taxon>Streptomyces</taxon>
    </lineage>
</organism>
<dbReference type="Proteomes" id="UP000595046">
    <property type="component" value="Chromosome"/>
</dbReference>
<evidence type="ECO:0000256" key="3">
    <source>
        <dbReference type="ARBA" id="ARBA00022989"/>
    </source>
</evidence>
<dbReference type="RefSeq" id="WP_197351715.1">
    <property type="nucleotide sequence ID" value="NZ_CP048882.1"/>
</dbReference>
<evidence type="ECO:0000313" key="7">
    <source>
        <dbReference type="Proteomes" id="UP000595046"/>
    </source>
</evidence>
<evidence type="ECO:0000256" key="5">
    <source>
        <dbReference type="SAM" id="Phobius"/>
    </source>
</evidence>